<organism evidence="2 3">
    <name type="scientific">Knipowitschia caucasica</name>
    <name type="common">Caucasian dwarf goby</name>
    <name type="synonym">Pomatoschistus caucasicus</name>
    <dbReference type="NCBI Taxonomy" id="637954"/>
    <lineage>
        <taxon>Eukaryota</taxon>
        <taxon>Metazoa</taxon>
        <taxon>Chordata</taxon>
        <taxon>Craniata</taxon>
        <taxon>Vertebrata</taxon>
        <taxon>Euteleostomi</taxon>
        <taxon>Actinopterygii</taxon>
        <taxon>Neopterygii</taxon>
        <taxon>Teleostei</taxon>
        <taxon>Neoteleostei</taxon>
        <taxon>Acanthomorphata</taxon>
        <taxon>Gobiaria</taxon>
        <taxon>Gobiiformes</taxon>
        <taxon>Gobioidei</taxon>
        <taxon>Gobiidae</taxon>
        <taxon>Gobiinae</taxon>
        <taxon>Knipowitschia</taxon>
    </lineage>
</organism>
<gene>
    <name evidence="2" type="ORF">KC01_LOCUS11349</name>
</gene>
<evidence type="ECO:0000259" key="1">
    <source>
        <dbReference type="Pfam" id="PF17921"/>
    </source>
</evidence>
<dbReference type="Proteomes" id="UP001497482">
    <property type="component" value="Chromosome 14"/>
</dbReference>
<dbReference type="Pfam" id="PF17921">
    <property type="entry name" value="Integrase_H2C2"/>
    <property type="match status" value="1"/>
</dbReference>
<dbReference type="EMBL" id="OZ035836">
    <property type="protein sequence ID" value="CAL1580519.1"/>
    <property type="molecule type" value="Genomic_DNA"/>
</dbReference>
<dbReference type="InterPro" id="IPR041588">
    <property type="entry name" value="Integrase_H2C2"/>
</dbReference>
<dbReference type="AlphaFoldDB" id="A0AAV2JYR5"/>
<accession>A0AAV2JYR5</accession>
<dbReference type="Gene3D" id="1.10.340.70">
    <property type="match status" value="1"/>
</dbReference>
<evidence type="ECO:0000313" key="3">
    <source>
        <dbReference type="Proteomes" id="UP001497482"/>
    </source>
</evidence>
<protein>
    <recommendedName>
        <fullName evidence="1">Integrase zinc-binding domain-containing protein</fullName>
    </recommendedName>
</protein>
<keyword evidence="3" id="KW-1185">Reference proteome</keyword>
<proteinExistence type="predicted"/>
<evidence type="ECO:0000313" key="2">
    <source>
        <dbReference type="EMBL" id="CAL1580519.1"/>
    </source>
</evidence>
<feature type="domain" description="Integrase zinc-binding" evidence="1">
    <location>
        <begin position="46"/>
        <end position="100"/>
    </location>
</feature>
<name>A0AAV2JYR5_KNICA</name>
<reference evidence="2 3" key="1">
    <citation type="submission" date="2024-04" db="EMBL/GenBank/DDBJ databases">
        <authorList>
            <person name="Waldvogel A.-M."/>
            <person name="Schoenle A."/>
        </authorList>
    </citation>
    <scope>NUCLEOTIDE SEQUENCE [LARGE SCALE GENOMIC DNA]</scope>
</reference>
<sequence>MAVDQLADSKVQALRTTDSSLRLEDFQDSGATLLCDMSMSRTRPLVPAAWRACIFEAVHSLSHPGVKATVKLVSAKFVWPGLKNVKTLASTCVACKRAKVQRHVKAPLGPFSIPETF</sequence>